<comment type="caution">
    <text evidence="4">The sequence shown here is derived from an EMBL/GenBank/DDBJ whole genome shotgun (WGS) entry which is preliminary data.</text>
</comment>
<dbReference type="EMBL" id="AWUE01011811">
    <property type="protein sequence ID" value="OMP10460.1"/>
    <property type="molecule type" value="Genomic_DNA"/>
</dbReference>
<protein>
    <submittedName>
        <fullName evidence="4">Uncharacterized protein</fullName>
    </submittedName>
</protein>
<evidence type="ECO:0000313" key="2">
    <source>
        <dbReference type="EMBL" id="OMP10460.1"/>
    </source>
</evidence>
<evidence type="ECO:0000256" key="1">
    <source>
        <dbReference type="SAM" id="MobiDB-lite"/>
    </source>
</evidence>
<reference evidence="4" key="3">
    <citation type="journal article" date="2017" name="Nat. Plants">
        <title>Comparative genomics of two jute species and insight into fibre biogenesis.</title>
        <authorList>
            <person name="Islam M.S."/>
            <person name="Saito J.A."/>
            <person name="Emdad E.M."/>
            <person name="Ahmed B."/>
            <person name="Islam M.M."/>
            <person name="Halim A."/>
            <person name="Hossen Q.M."/>
            <person name="Hossain M.Z."/>
            <person name="Ahmed R."/>
            <person name="Hossain M.S."/>
            <person name="Kabir S.M."/>
            <person name="Khan M.S."/>
            <person name="Khan M.M."/>
            <person name="Hasan R."/>
            <person name="Aktar N."/>
            <person name="Honi U."/>
            <person name="Islam R."/>
            <person name="Rashid M.M."/>
            <person name="Wan X."/>
            <person name="Hou S."/>
            <person name="Haque T."/>
            <person name="Azam M.S."/>
            <person name="Moosa M.M."/>
            <person name="Elias S.M."/>
            <person name="Hasan A.M."/>
            <person name="Mahmood N."/>
            <person name="Shafiuddin M."/>
            <person name="Shahid S."/>
            <person name="Shommu N.S."/>
            <person name="Jahan S."/>
            <person name="Roy S."/>
            <person name="Chowdhury A."/>
            <person name="Akhand A.I."/>
            <person name="Nisho G.M."/>
            <person name="Uddin K.S."/>
            <person name="Rabeya T."/>
            <person name="Hoque S.M."/>
            <person name="Snigdha A.R."/>
            <person name="Mortoza S."/>
            <person name="Matin S.A."/>
            <person name="Islam M.K."/>
            <person name="Lashkar M.Z."/>
            <person name="Zaman M."/>
            <person name="Yuryev A."/>
            <person name="Uddin M.K."/>
            <person name="Rahman M.S."/>
            <person name="Haque M.S."/>
            <person name="Alam M.M."/>
            <person name="Khan H."/>
            <person name="Alam M."/>
        </authorList>
    </citation>
    <scope>NUCLEOTIDE SEQUENCE</scope>
    <source>
        <tissue evidence="4">Whole seedlings</tissue>
    </source>
</reference>
<dbReference type="EMBL" id="AWUE01011526">
    <property type="protein sequence ID" value="OMP10559.1"/>
    <property type="molecule type" value="Genomic_DNA"/>
</dbReference>
<name>A0A1R3KU49_9ROSI</name>
<dbReference type="AlphaFoldDB" id="A0A1R3KU49"/>
<proteinExistence type="predicted"/>
<reference evidence="4" key="2">
    <citation type="submission" date="2013-09" db="EMBL/GenBank/DDBJ databases">
        <authorList>
            <person name="Alam M."/>
            <person name="Haque M.S."/>
            <person name="Islam M.S."/>
            <person name="Emdad E.M."/>
            <person name="Islam M.M."/>
            <person name="Ahmed B."/>
            <person name="Halim A."/>
            <person name="Hossen Q.M.M."/>
            <person name="Hossain M.Z."/>
            <person name="Ahmed R."/>
            <person name="Khan M.M."/>
            <person name="Islam R."/>
            <person name="Rashid M.M."/>
            <person name="Khan S.A."/>
            <person name="Rahman M.S."/>
            <person name="Alam M."/>
            <person name="Yahiya A.S."/>
            <person name="Khan M.S."/>
            <person name="Azam M.S."/>
            <person name="Haque T."/>
            <person name="Lashkar M.Z.H."/>
            <person name="Akhand A.I."/>
            <person name="Morshed G."/>
            <person name="Roy S."/>
            <person name="Uddin K.S."/>
            <person name="Rabeya T."/>
            <person name="Hossain A.S."/>
            <person name="Chowdhury A."/>
            <person name="Snigdha A.R."/>
            <person name="Mortoza M.S."/>
            <person name="Matin S.A."/>
            <person name="Hoque S.M.E."/>
            <person name="Islam M.K."/>
            <person name="Roy D.K."/>
            <person name="Haider R."/>
            <person name="Moosa M.M."/>
            <person name="Elias S.M."/>
            <person name="Hasan A.M."/>
            <person name="Jahan S."/>
            <person name="Shafiuddin M."/>
            <person name="Mahmood N."/>
            <person name="Shommy N.S."/>
        </authorList>
    </citation>
    <scope>NUCLEOTIDE SEQUENCE</scope>
    <source>
        <tissue evidence="4">Whole seedlings</tissue>
    </source>
</reference>
<keyword evidence="5" id="KW-1185">Reference proteome</keyword>
<evidence type="ECO:0000313" key="4">
    <source>
        <dbReference type="EMBL" id="OMP10559.1"/>
    </source>
</evidence>
<gene>
    <name evidence="4" type="ORF">COLO4_04436</name>
    <name evidence="3" type="ORF">COLO4_04462</name>
    <name evidence="2" type="ORF">COLO4_04489</name>
</gene>
<evidence type="ECO:0000313" key="3">
    <source>
        <dbReference type="EMBL" id="OMP10520.1"/>
    </source>
</evidence>
<dbReference type="EMBL" id="AWUE01011656">
    <property type="protein sequence ID" value="OMP10520.1"/>
    <property type="molecule type" value="Genomic_DNA"/>
</dbReference>
<evidence type="ECO:0000313" key="5">
    <source>
        <dbReference type="Proteomes" id="UP000187203"/>
    </source>
</evidence>
<dbReference type="Proteomes" id="UP000187203">
    <property type="component" value="Unassembled WGS sequence"/>
</dbReference>
<sequence>MALCTQNRCADQTALHLVSPSEAYRSARSMKTQSELAHPLLGCENQSE</sequence>
<feature type="region of interest" description="Disordered" evidence="1">
    <location>
        <begin position="26"/>
        <end position="48"/>
    </location>
</feature>
<organism evidence="4 5">
    <name type="scientific">Corchorus olitorius</name>
    <dbReference type="NCBI Taxonomy" id="93759"/>
    <lineage>
        <taxon>Eukaryota</taxon>
        <taxon>Viridiplantae</taxon>
        <taxon>Streptophyta</taxon>
        <taxon>Embryophyta</taxon>
        <taxon>Tracheophyta</taxon>
        <taxon>Spermatophyta</taxon>
        <taxon>Magnoliopsida</taxon>
        <taxon>eudicotyledons</taxon>
        <taxon>Gunneridae</taxon>
        <taxon>Pentapetalae</taxon>
        <taxon>rosids</taxon>
        <taxon>malvids</taxon>
        <taxon>Malvales</taxon>
        <taxon>Malvaceae</taxon>
        <taxon>Grewioideae</taxon>
        <taxon>Apeibeae</taxon>
        <taxon>Corchorus</taxon>
    </lineage>
</organism>
<accession>A0A1R3KU49</accession>
<reference evidence="5" key="1">
    <citation type="submission" date="2013-09" db="EMBL/GenBank/DDBJ databases">
        <title>Corchorus olitorius genome sequencing.</title>
        <authorList>
            <person name="Alam M."/>
            <person name="Haque M.S."/>
            <person name="Islam M.S."/>
            <person name="Emdad E.M."/>
            <person name="Islam M.M."/>
            <person name="Ahmed B."/>
            <person name="Halim A."/>
            <person name="Hossen Q.M.M."/>
            <person name="Hossain M.Z."/>
            <person name="Ahmed R."/>
            <person name="Khan M.M."/>
            <person name="Islam R."/>
            <person name="Rashid M.M."/>
            <person name="Khan S.A."/>
            <person name="Rahman M.S."/>
            <person name="Alam M."/>
            <person name="Yahiya A.S."/>
            <person name="Khan M.S."/>
            <person name="Azam M.S."/>
            <person name="Haque T."/>
            <person name="Lashkar M.Z.H."/>
            <person name="Akhand A.I."/>
            <person name="Morshed G."/>
            <person name="Roy S."/>
            <person name="Uddin K.S."/>
            <person name="Rabeya T."/>
            <person name="Hossain A.S."/>
            <person name="Chowdhury A."/>
            <person name="Snigdha A.R."/>
            <person name="Mortoza M.S."/>
            <person name="Matin S.A."/>
            <person name="Hoque S.M.E."/>
            <person name="Islam M.K."/>
            <person name="Roy D.K."/>
            <person name="Haider R."/>
            <person name="Moosa M.M."/>
            <person name="Elias S.M."/>
            <person name="Hasan A.M."/>
            <person name="Jahan S."/>
            <person name="Shafiuddin M."/>
            <person name="Mahmood N."/>
            <person name="Shommy N.S."/>
        </authorList>
    </citation>
    <scope>NUCLEOTIDE SEQUENCE [LARGE SCALE GENOMIC DNA]</scope>
    <source>
        <strain evidence="5">cv. O-4</strain>
    </source>
</reference>